<feature type="domain" description="Cadherin" evidence="2">
    <location>
        <begin position="4"/>
        <end position="61"/>
    </location>
</feature>
<proteinExistence type="predicted"/>
<comment type="caution">
    <text evidence="3">The sequence shown here is derived from an EMBL/GenBank/DDBJ whole genome shotgun (WGS) entry which is preliminary data.</text>
</comment>
<dbReference type="Gene3D" id="2.60.40.60">
    <property type="entry name" value="Cadherins"/>
    <property type="match status" value="1"/>
</dbReference>
<reference evidence="3 4" key="1">
    <citation type="submission" date="2019-01" db="EMBL/GenBank/DDBJ databases">
        <title>A draft genome assembly of the solar-powered sea slug Elysia chlorotica.</title>
        <authorList>
            <person name="Cai H."/>
            <person name="Li Q."/>
            <person name="Fang X."/>
            <person name="Li J."/>
            <person name="Curtis N.E."/>
            <person name="Altenburger A."/>
            <person name="Shibata T."/>
            <person name="Feng M."/>
            <person name="Maeda T."/>
            <person name="Schwartz J.A."/>
            <person name="Shigenobu S."/>
            <person name="Lundholm N."/>
            <person name="Nishiyama T."/>
            <person name="Yang H."/>
            <person name="Hasebe M."/>
            <person name="Li S."/>
            <person name="Pierce S.K."/>
            <person name="Wang J."/>
        </authorList>
    </citation>
    <scope>NUCLEOTIDE SEQUENCE [LARGE SCALE GENOMIC DNA]</scope>
    <source>
        <strain evidence="3">EC2010</strain>
        <tissue evidence="3">Whole organism of an adult</tissue>
    </source>
</reference>
<dbReference type="Proteomes" id="UP000271974">
    <property type="component" value="Unassembled WGS sequence"/>
</dbReference>
<dbReference type="SUPFAM" id="SSF49313">
    <property type="entry name" value="Cadherin-like"/>
    <property type="match status" value="1"/>
</dbReference>
<sequence>DDEFDIDPFNGNILGTVELKKNTKYKDFKVKMKVTDKDGLSSSTYTAQVRVYDANTNRPYFTHSVRPLRLSALDCTPPGAQLGKLQGKDDDSQWNLNSWYYFGGGGETIAVAANGNLILTQYCISGESYSGTVTISDLGIYPGPLTGETMEVILDCGPCPPGGYASTLNGKTTDGAADSGNGTSSSADWSDGDGEGLGSKDVLAWFIPAVLG</sequence>
<gene>
    <name evidence="3" type="ORF">EGW08_019183</name>
</gene>
<keyword evidence="1" id="KW-0106">Calcium</keyword>
<accession>A0A3S1B0D3</accession>
<protein>
    <recommendedName>
        <fullName evidence="2">Cadherin domain-containing protein</fullName>
    </recommendedName>
</protein>
<dbReference type="STRING" id="188477.A0A3S1B0D3"/>
<feature type="non-terminal residue" evidence="3">
    <location>
        <position position="212"/>
    </location>
</feature>
<dbReference type="InterPro" id="IPR002126">
    <property type="entry name" value="Cadherin-like_dom"/>
</dbReference>
<dbReference type="GO" id="GO:0005509">
    <property type="term" value="F:calcium ion binding"/>
    <property type="evidence" value="ECO:0007669"/>
    <property type="project" value="UniProtKB-UniRule"/>
</dbReference>
<evidence type="ECO:0000256" key="1">
    <source>
        <dbReference type="PROSITE-ProRule" id="PRU00043"/>
    </source>
</evidence>
<dbReference type="AlphaFoldDB" id="A0A3S1B0D3"/>
<evidence type="ECO:0000313" key="3">
    <source>
        <dbReference type="EMBL" id="RUS73045.1"/>
    </source>
</evidence>
<dbReference type="GO" id="GO:0007156">
    <property type="term" value="P:homophilic cell adhesion via plasma membrane adhesion molecules"/>
    <property type="evidence" value="ECO:0007669"/>
    <property type="project" value="InterPro"/>
</dbReference>
<evidence type="ECO:0000259" key="2">
    <source>
        <dbReference type="PROSITE" id="PS50268"/>
    </source>
</evidence>
<keyword evidence="4" id="KW-1185">Reference proteome</keyword>
<dbReference type="GO" id="GO:0016020">
    <property type="term" value="C:membrane"/>
    <property type="evidence" value="ECO:0007669"/>
    <property type="project" value="InterPro"/>
</dbReference>
<dbReference type="PROSITE" id="PS50268">
    <property type="entry name" value="CADHERIN_2"/>
    <property type="match status" value="1"/>
</dbReference>
<feature type="non-terminal residue" evidence="3">
    <location>
        <position position="1"/>
    </location>
</feature>
<dbReference type="EMBL" id="RQTK01000982">
    <property type="protein sequence ID" value="RUS73045.1"/>
    <property type="molecule type" value="Genomic_DNA"/>
</dbReference>
<evidence type="ECO:0000313" key="4">
    <source>
        <dbReference type="Proteomes" id="UP000271974"/>
    </source>
</evidence>
<name>A0A3S1B0D3_ELYCH</name>
<organism evidence="3 4">
    <name type="scientific">Elysia chlorotica</name>
    <name type="common">Eastern emerald elysia</name>
    <name type="synonym">Sea slug</name>
    <dbReference type="NCBI Taxonomy" id="188477"/>
    <lineage>
        <taxon>Eukaryota</taxon>
        <taxon>Metazoa</taxon>
        <taxon>Spiralia</taxon>
        <taxon>Lophotrochozoa</taxon>
        <taxon>Mollusca</taxon>
        <taxon>Gastropoda</taxon>
        <taxon>Heterobranchia</taxon>
        <taxon>Euthyneura</taxon>
        <taxon>Panpulmonata</taxon>
        <taxon>Sacoglossa</taxon>
        <taxon>Placobranchoidea</taxon>
        <taxon>Plakobranchidae</taxon>
        <taxon>Elysia</taxon>
    </lineage>
</organism>
<dbReference type="OrthoDB" id="6110751at2759"/>
<dbReference type="InterPro" id="IPR015919">
    <property type="entry name" value="Cadherin-like_sf"/>
</dbReference>